<name>A0A3M9N3X1_9BACT</name>
<evidence type="ECO:0000313" key="3">
    <source>
        <dbReference type="Proteomes" id="UP000271010"/>
    </source>
</evidence>
<comment type="caution">
    <text evidence="2">The sequence shown here is derived from an EMBL/GenBank/DDBJ whole genome shotgun (WGS) entry which is preliminary data.</text>
</comment>
<evidence type="ECO:0000313" key="2">
    <source>
        <dbReference type="EMBL" id="RNI32494.1"/>
    </source>
</evidence>
<feature type="signal peptide" evidence="1">
    <location>
        <begin position="1"/>
        <end position="19"/>
    </location>
</feature>
<dbReference type="AlphaFoldDB" id="A0A3M9N3X1"/>
<reference evidence="2 3" key="1">
    <citation type="submission" date="2018-11" db="EMBL/GenBank/DDBJ databases">
        <title>Rufibacter latericius sp. nov., isolated from water in Baiyang Lake.</title>
        <authorList>
            <person name="Yang Y."/>
        </authorList>
    </citation>
    <scope>NUCLEOTIDE SEQUENCE [LARGE SCALE GENOMIC DNA]</scope>
    <source>
        <strain evidence="2 3">MCC P1</strain>
    </source>
</reference>
<gene>
    <name evidence="2" type="ORF">EFA69_04005</name>
</gene>
<dbReference type="EMBL" id="RJJE01000002">
    <property type="protein sequence ID" value="RNI32494.1"/>
    <property type="molecule type" value="Genomic_DNA"/>
</dbReference>
<accession>A0A3M9N3X1</accession>
<keyword evidence="3" id="KW-1185">Reference proteome</keyword>
<dbReference type="Proteomes" id="UP000271010">
    <property type="component" value="Unassembled WGS sequence"/>
</dbReference>
<keyword evidence="1" id="KW-0732">Signal</keyword>
<evidence type="ECO:0008006" key="4">
    <source>
        <dbReference type="Google" id="ProtNLM"/>
    </source>
</evidence>
<organism evidence="2 3">
    <name type="scientific">Rufibacter immobilis</name>
    <dbReference type="NCBI Taxonomy" id="1348778"/>
    <lineage>
        <taxon>Bacteria</taxon>
        <taxon>Pseudomonadati</taxon>
        <taxon>Bacteroidota</taxon>
        <taxon>Cytophagia</taxon>
        <taxon>Cytophagales</taxon>
        <taxon>Hymenobacteraceae</taxon>
        <taxon>Rufibacter</taxon>
    </lineage>
</organism>
<evidence type="ECO:0000256" key="1">
    <source>
        <dbReference type="SAM" id="SignalP"/>
    </source>
</evidence>
<dbReference type="RefSeq" id="WP_123131794.1">
    <property type="nucleotide sequence ID" value="NZ_RJJE01000002.1"/>
</dbReference>
<dbReference type="OrthoDB" id="1115882at2"/>
<protein>
    <recommendedName>
        <fullName evidence="4">Adhesin domain-containing protein</fullName>
    </recommendedName>
</protein>
<feature type="chain" id="PRO_5017966599" description="Adhesin domain-containing protein" evidence="1">
    <location>
        <begin position="20"/>
        <end position="239"/>
    </location>
</feature>
<proteinExistence type="predicted"/>
<sequence>MRNLLMAALLLWGSLAAHAQKKVVEKTFALPASKKVNLNLPFANDVKLTAWDKNEALVKVCYEINGGKLNEAFVLRFEDAKDQLNVLADLRQELFKDVESDSINCPDGYRSNFGNYNTKTGRATSFACTRIDYEIFLPRHANVTLETITGDVEARGLTGPIQAKSISGFVDIDWPTQQGAAVQLKTITGEVYSDLEIALHEQRPEAPLVGYDLNGKLKEGGPVVRLESISNDVYFRRKK</sequence>